<keyword evidence="1" id="KW-0805">Transcription regulation</keyword>
<proteinExistence type="predicted"/>
<dbReference type="RefSeq" id="WP_132105825.1">
    <property type="nucleotide sequence ID" value="NZ_SMLB01000040.1"/>
</dbReference>
<evidence type="ECO:0000313" key="5">
    <source>
        <dbReference type="EMBL" id="TDD66376.1"/>
    </source>
</evidence>
<dbReference type="InterPro" id="IPR036390">
    <property type="entry name" value="WH_DNA-bd_sf"/>
</dbReference>
<organism evidence="5 6">
    <name type="scientific">Jiangella aurantiaca</name>
    <dbReference type="NCBI Taxonomy" id="2530373"/>
    <lineage>
        <taxon>Bacteria</taxon>
        <taxon>Bacillati</taxon>
        <taxon>Actinomycetota</taxon>
        <taxon>Actinomycetes</taxon>
        <taxon>Jiangellales</taxon>
        <taxon>Jiangellaceae</taxon>
        <taxon>Jiangella</taxon>
    </lineage>
</organism>
<dbReference type="SUPFAM" id="SSF46785">
    <property type="entry name" value="Winged helix' DNA-binding domain"/>
    <property type="match status" value="1"/>
</dbReference>
<gene>
    <name evidence="5" type="ORF">E1262_22505</name>
</gene>
<dbReference type="Proteomes" id="UP000295217">
    <property type="component" value="Unassembled WGS sequence"/>
</dbReference>
<evidence type="ECO:0000256" key="3">
    <source>
        <dbReference type="ARBA" id="ARBA00023163"/>
    </source>
</evidence>
<dbReference type="PANTHER" id="PTHR38465:SF2">
    <property type="entry name" value="HTH-TYPE TRANSCRIPTIONAL REGULATOR MMPR5"/>
    <property type="match status" value="1"/>
</dbReference>
<keyword evidence="3" id="KW-0804">Transcription</keyword>
<dbReference type="GO" id="GO:0003677">
    <property type="term" value="F:DNA binding"/>
    <property type="evidence" value="ECO:0007669"/>
    <property type="project" value="UniProtKB-KW"/>
</dbReference>
<protein>
    <submittedName>
        <fullName evidence="5">MarR family transcriptional regulator</fullName>
    </submittedName>
</protein>
<dbReference type="Gene3D" id="1.10.10.10">
    <property type="entry name" value="Winged helix-like DNA-binding domain superfamily/Winged helix DNA-binding domain"/>
    <property type="match status" value="1"/>
</dbReference>
<dbReference type="InterPro" id="IPR052362">
    <property type="entry name" value="HTH-GbsR_regulator"/>
</dbReference>
<dbReference type="Pfam" id="PF12802">
    <property type="entry name" value="MarR_2"/>
    <property type="match status" value="1"/>
</dbReference>
<dbReference type="InterPro" id="IPR036388">
    <property type="entry name" value="WH-like_DNA-bd_sf"/>
</dbReference>
<evidence type="ECO:0000259" key="4">
    <source>
        <dbReference type="Pfam" id="PF12802"/>
    </source>
</evidence>
<dbReference type="GO" id="GO:0003700">
    <property type="term" value="F:DNA-binding transcription factor activity"/>
    <property type="evidence" value="ECO:0007669"/>
    <property type="project" value="InterPro"/>
</dbReference>
<reference evidence="5 6" key="1">
    <citation type="submission" date="2019-02" db="EMBL/GenBank/DDBJ databases">
        <title>Draft genome sequences of novel Actinobacteria.</title>
        <authorList>
            <person name="Sahin N."/>
            <person name="Ay H."/>
            <person name="Saygin H."/>
        </authorList>
    </citation>
    <scope>NUCLEOTIDE SEQUENCE [LARGE SCALE GENOMIC DNA]</scope>
    <source>
        <strain evidence="5 6">8K307</strain>
    </source>
</reference>
<accession>A0A4R5A5W5</accession>
<dbReference type="InterPro" id="IPR000835">
    <property type="entry name" value="HTH_MarR-typ"/>
</dbReference>
<comment type="caution">
    <text evidence="5">The sequence shown here is derived from an EMBL/GenBank/DDBJ whole genome shotgun (WGS) entry which is preliminary data.</text>
</comment>
<dbReference type="EMBL" id="SMLB01000040">
    <property type="protein sequence ID" value="TDD66376.1"/>
    <property type="molecule type" value="Genomic_DNA"/>
</dbReference>
<evidence type="ECO:0000313" key="6">
    <source>
        <dbReference type="Proteomes" id="UP000295217"/>
    </source>
</evidence>
<name>A0A4R5A5W5_9ACTN</name>
<keyword evidence="6" id="KW-1185">Reference proteome</keyword>
<sequence length="151" mass="16583">MTPADDLAAVLTRAGWSRAAARVLAVLMLTDEPLSSADLAAELGASAGSVSTAIRELTDRGDVREVRVAASRRHWFRAADDLGDGAVGHDRPQLLRSAAIITELLASLTPDQDGPRRRLTRLHDRLVWLDGYQQRMESAWADHLRQRDPLP</sequence>
<evidence type="ECO:0000256" key="1">
    <source>
        <dbReference type="ARBA" id="ARBA00023015"/>
    </source>
</evidence>
<dbReference type="OrthoDB" id="67158at2"/>
<feature type="domain" description="HTH marR-type" evidence="4">
    <location>
        <begin position="17"/>
        <end position="73"/>
    </location>
</feature>
<dbReference type="PANTHER" id="PTHR38465">
    <property type="entry name" value="HTH-TYPE TRANSCRIPTIONAL REGULATOR MJ1563-RELATED"/>
    <property type="match status" value="1"/>
</dbReference>
<keyword evidence="2" id="KW-0238">DNA-binding</keyword>
<dbReference type="AlphaFoldDB" id="A0A4R5A5W5"/>
<evidence type="ECO:0000256" key="2">
    <source>
        <dbReference type="ARBA" id="ARBA00023125"/>
    </source>
</evidence>